<feature type="transmembrane region" description="Helical" evidence="1">
    <location>
        <begin position="107"/>
        <end position="131"/>
    </location>
</feature>
<geneLocation type="plasmid" evidence="2">
    <name>pSM151B_Rh02</name>
</geneLocation>
<gene>
    <name evidence="2" type="ORF">ELI19_31360</name>
</gene>
<dbReference type="EMBL" id="SIPS01000003">
    <property type="protein sequence ID" value="TAW19693.1"/>
    <property type="molecule type" value="Genomic_DNA"/>
</dbReference>
<dbReference type="RefSeq" id="WP_130728510.1">
    <property type="nucleotide sequence ID" value="NZ_SINY01000003.1"/>
</dbReference>
<evidence type="ECO:0008006" key="4">
    <source>
        <dbReference type="Google" id="ProtNLM"/>
    </source>
</evidence>
<feature type="transmembrane region" description="Helical" evidence="1">
    <location>
        <begin position="66"/>
        <end position="86"/>
    </location>
</feature>
<accession>A0ABD7PIA5</accession>
<proteinExistence type="predicted"/>
<dbReference type="Proteomes" id="UP000292036">
    <property type="component" value="Unassembled WGS sequence"/>
</dbReference>
<organism evidence="2 3">
    <name type="scientific">Rhizobium leguminosarum</name>
    <dbReference type="NCBI Taxonomy" id="384"/>
    <lineage>
        <taxon>Bacteria</taxon>
        <taxon>Pseudomonadati</taxon>
        <taxon>Pseudomonadota</taxon>
        <taxon>Alphaproteobacteria</taxon>
        <taxon>Hyphomicrobiales</taxon>
        <taxon>Rhizobiaceae</taxon>
        <taxon>Rhizobium/Agrobacterium group</taxon>
        <taxon>Rhizobium</taxon>
    </lineage>
</organism>
<sequence>MFVITYFKALFAGQPKEALDAGKVLSDLVGMLNRGTWMFAFGQLIRAAERHIVVPTWWETLALQTAAWSFGGIIPILLVGQVFLIGTKSLRAIEDPAQQRVWVAIYVAFYTILIVVAFVSIVAIVTTSYGLRDVPYLRYVIALPPL</sequence>
<evidence type="ECO:0000313" key="2">
    <source>
        <dbReference type="EMBL" id="TAW19693.1"/>
    </source>
</evidence>
<keyword evidence="1" id="KW-0472">Membrane</keyword>
<keyword evidence="1" id="KW-1133">Transmembrane helix</keyword>
<keyword evidence="1" id="KW-0812">Transmembrane</keyword>
<protein>
    <recommendedName>
        <fullName evidence="4">Integral membrane protein</fullName>
    </recommendedName>
</protein>
<name>A0ABD7PIA5_RHILE</name>
<keyword evidence="2" id="KW-0614">Plasmid</keyword>
<reference evidence="2 3" key="1">
    <citation type="submission" date="2019-02" db="EMBL/GenBank/DDBJ databases">
        <title>The genomic architecture of introgression among sibling species of bacteria.</title>
        <authorList>
            <person name="Cavassim M.I.A."/>
            <person name="Moeskjaer S."/>
            <person name="Moslemi C."/>
            <person name="Fields B."/>
            <person name="Bachmann A."/>
            <person name="Vilhjalmsson B."/>
            <person name="Schierup M.H."/>
            <person name="Young J.P.W."/>
            <person name="Andersen S.U."/>
        </authorList>
    </citation>
    <scope>NUCLEOTIDE SEQUENCE [LARGE SCALE GENOMIC DNA]</scope>
    <source>
        <strain evidence="2 3">SM151B</strain>
        <plasmid evidence="2">pSM151B_Rh02</plasmid>
    </source>
</reference>
<comment type="caution">
    <text evidence="2">The sequence shown here is derived from an EMBL/GenBank/DDBJ whole genome shotgun (WGS) entry which is preliminary data.</text>
</comment>
<evidence type="ECO:0000256" key="1">
    <source>
        <dbReference type="SAM" id="Phobius"/>
    </source>
</evidence>
<evidence type="ECO:0000313" key="3">
    <source>
        <dbReference type="Proteomes" id="UP000292036"/>
    </source>
</evidence>
<dbReference type="AlphaFoldDB" id="A0ABD7PIA5"/>